<gene>
    <name evidence="11" type="ORF">WJX84_004125</name>
</gene>
<proteinExistence type="predicted"/>
<dbReference type="PROSITE" id="PS00518">
    <property type="entry name" value="ZF_RING_1"/>
    <property type="match status" value="1"/>
</dbReference>
<dbReference type="GO" id="GO:0061630">
    <property type="term" value="F:ubiquitin protein ligase activity"/>
    <property type="evidence" value="ECO:0007669"/>
    <property type="project" value="UniProtKB-EC"/>
</dbReference>
<keyword evidence="7" id="KW-0862">Zinc</keyword>
<dbReference type="EC" id="2.3.2.27" evidence="3"/>
<dbReference type="PANTHER" id="PTHR46076">
    <property type="entry name" value="E3 UBIQUITIN-PROTEIN LIGASE RING1 / RING 2 FAMILY MEMBER"/>
    <property type="match status" value="1"/>
</dbReference>
<evidence type="ECO:0000256" key="2">
    <source>
        <dbReference type="ARBA" id="ARBA00004906"/>
    </source>
</evidence>
<dbReference type="CDD" id="cd16531">
    <property type="entry name" value="RING-HC_RING1-like"/>
    <property type="match status" value="1"/>
</dbReference>
<dbReference type="SUPFAM" id="SSF57850">
    <property type="entry name" value="RING/U-box"/>
    <property type="match status" value="1"/>
</dbReference>
<keyword evidence="12" id="KW-1185">Reference proteome</keyword>
<organism evidence="11 12">
    <name type="scientific">Apatococcus fuscideae</name>
    <dbReference type="NCBI Taxonomy" id="2026836"/>
    <lineage>
        <taxon>Eukaryota</taxon>
        <taxon>Viridiplantae</taxon>
        <taxon>Chlorophyta</taxon>
        <taxon>core chlorophytes</taxon>
        <taxon>Trebouxiophyceae</taxon>
        <taxon>Chlorellales</taxon>
        <taxon>Chlorellaceae</taxon>
        <taxon>Apatococcus</taxon>
    </lineage>
</organism>
<evidence type="ECO:0000256" key="3">
    <source>
        <dbReference type="ARBA" id="ARBA00012483"/>
    </source>
</evidence>
<comment type="catalytic activity">
    <reaction evidence="1">
        <text>S-ubiquitinyl-[E2 ubiquitin-conjugating enzyme]-L-cysteine + [acceptor protein]-L-lysine = [E2 ubiquitin-conjugating enzyme]-L-cysteine + N(6)-ubiquitinyl-[acceptor protein]-L-lysine.</text>
        <dbReference type="EC" id="2.3.2.27"/>
    </reaction>
</comment>
<evidence type="ECO:0000256" key="8">
    <source>
        <dbReference type="PROSITE-ProRule" id="PRU00175"/>
    </source>
</evidence>
<comment type="pathway">
    <text evidence="2">Protein modification; protein ubiquitination.</text>
</comment>
<dbReference type="InterPro" id="IPR001841">
    <property type="entry name" value="Znf_RING"/>
</dbReference>
<evidence type="ECO:0000256" key="1">
    <source>
        <dbReference type="ARBA" id="ARBA00000900"/>
    </source>
</evidence>
<evidence type="ECO:0000256" key="7">
    <source>
        <dbReference type="ARBA" id="ARBA00022833"/>
    </source>
</evidence>
<dbReference type="GO" id="GO:0003682">
    <property type="term" value="F:chromatin binding"/>
    <property type="evidence" value="ECO:0007669"/>
    <property type="project" value="TreeGrafter"/>
</dbReference>
<dbReference type="PANTHER" id="PTHR46076:SF3">
    <property type="entry name" value="E3 UBIQUITIN-PROTEIN LIGASE RING1"/>
    <property type="match status" value="1"/>
</dbReference>
<dbReference type="Pfam" id="PF13923">
    <property type="entry name" value="zf-C3HC4_2"/>
    <property type="match status" value="1"/>
</dbReference>
<dbReference type="EMBL" id="JALJOV010000504">
    <property type="protein sequence ID" value="KAK9863188.1"/>
    <property type="molecule type" value="Genomic_DNA"/>
</dbReference>
<evidence type="ECO:0000259" key="10">
    <source>
        <dbReference type="PROSITE" id="PS50089"/>
    </source>
</evidence>
<name>A0AAW1T3B2_9CHLO</name>
<dbReference type="Proteomes" id="UP001485043">
    <property type="component" value="Unassembled WGS sequence"/>
</dbReference>
<evidence type="ECO:0000256" key="6">
    <source>
        <dbReference type="ARBA" id="ARBA00022771"/>
    </source>
</evidence>
<evidence type="ECO:0000256" key="5">
    <source>
        <dbReference type="ARBA" id="ARBA00022723"/>
    </source>
</evidence>
<dbReference type="GO" id="GO:0000151">
    <property type="term" value="C:ubiquitin ligase complex"/>
    <property type="evidence" value="ECO:0007669"/>
    <property type="project" value="InterPro"/>
</dbReference>
<dbReference type="SMART" id="SM00184">
    <property type="entry name" value="RING"/>
    <property type="match status" value="1"/>
</dbReference>
<dbReference type="Gene3D" id="3.30.40.10">
    <property type="entry name" value="Zinc/RING finger domain, C3HC4 (zinc finger)"/>
    <property type="match status" value="1"/>
</dbReference>
<comment type="caution">
    <text evidence="11">The sequence shown here is derived from an EMBL/GenBank/DDBJ whole genome shotgun (WGS) entry which is preliminary data.</text>
</comment>
<accession>A0AAW1T3B2</accession>
<evidence type="ECO:0000313" key="12">
    <source>
        <dbReference type="Proteomes" id="UP001485043"/>
    </source>
</evidence>
<protein>
    <recommendedName>
        <fullName evidence="3">RING-type E3 ubiquitin transferase</fullName>
        <ecNumber evidence="3">2.3.2.27</ecNumber>
    </recommendedName>
</protein>
<dbReference type="GO" id="GO:0008270">
    <property type="term" value="F:zinc ion binding"/>
    <property type="evidence" value="ECO:0007669"/>
    <property type="project" value="UniProtKB-KW"/>
</dbReference>
<feature type="region of interest" description="Disordered" evidence="9">
    <location>
        <begin position="202"/>
        <end position="267"/>
    </location>
</feature>
<feature type="compositionally biased region" description="Low complexity" evidence="9">
    <location>
        <begin position="237"/>
        <end position="262"/>
    </location>
</feature>
<dbReference type="AlphaFoldDB" id="A0AAW1T3B2"/>
<sequence length="409" mass="44486">MEVDLDVLEAETRCPVCLGVIRDARLVSVCMHRFCAECIEKWLRNAKENSCPQCREPMQSRRDCKRDVRFDRLLSVLYGNVERYEEKMEKAASLEVAAAQGAAIKHAAELRRQARAGRSTLLGLPPRPRFAAGTEEMPAPRVVHQSHQTPQQPLHPFATVTALEPMQVAPVWQSAHRPHHVQPCSRAGLQPYIQAGRGLVAASSGGLPSAGDAPLQPAQKRQRCMPQGSPVPPVMLPGVSSEGRSSPSPGRAAASAPSSRQPSPSPVFVIHPEGDAIKEAELVARRCRDAARAEAQSSSGYVHVHLLAVEGSHPLPPDWTYLNCPSSFTFQKVQQALEVRARQDSTMSCSSFRVNLQVSPATVGSSDIPSQPSSQKKYTMPLGELLAKAAPDADGCFIIHCSIQRQESK</sequence>
<keyword evidence="4" id="KW-0808">Transferase</keyword>
<keyword evidence="5" id="KW-0479">Metal-binding</keyword>
<dbReference type="PROSITE" id="PS50089">
    <property type="entry name" value="ZF_RING_2"/>
    <property type="match status" value="1"/>
</dbReference>
<evidence type="ECO:0000313" key="11">
    <source>
        <dbReference type="EMBL" id="KAK9863188.1"/>
    </source>
</evidence>
<dbReference type="GO" id="GO:0031519">
    <property type="term" value="C:PcG protein complex"/>
    <property type="evidence" value="ECO:0007669"/>
    <property type="project" value="TreeGrafter"/>
</dbReference>
<feature type="domain" description="RING-type" evidence="10">
    <location>
        <begin position="14"/>
        <end position="55"/>
    </location>
</feature>
<reference evidence="11 12" key="1">
    <citation type="journal article" date="2024" name="Nat. Commun.">
        <title>Phylogenomics reveals the evolutionary origins of lichenization in chlorophyte algae.</title>
        <authorList>
            <person name="Puginier C."/>
            <person name="Libourel C."/>
            <person name="Otte J."/>
            <person name="Skaloud P."/>
            <person name="Haon M."/>
            <person name="Grisel S."/>
            <person name="Petersen M."/>
            <person name="Berrin J.G."/>
            <person name="Delaux P.M."/>
            <person name="Dal Grande F."/>
            <person name="Keller J."/>
        </authorList>
    </citation>
    <scope>NUCLEOTIDE SEQUENCE [LARGE SCALE GENOMIC DNA]</scope>
    <source>
        <strain evidence="11 12">SAG 2523</strain>
    </source>
</reference>
<dbReference type="InterPro" id="IPR017907">
    <property type="entry name" value="Znf_RING_CS"/>
</dbReference>
<dbReference type="InterPro" id="IPR043540">
    <property type="entry name" value="RING1/RING2"/>
</dbReference>
<evidence type="ECO:0000256" key="9">
    <source>
        <dbReference type="SAM" id="MobiDB-lite"/>
    </source>
</evidence>
<keyword evidence="6 8" id="KW-0863">Zinc-finger</keyword>
<evidence type="ECO:0000256" key="4">
    <source>
        <dbReference type="ARBA" id="ARBA00022679"/>
    </source>
</evidence>
<dbReference type="InterPro" id="IPR013083">
    <property type="entry name" value="Znf_RING/FYVE/PHD"/>
</dbReference>